<dbReference type="InterPro" id="IPR011009">
    <property type="entry name" value="Kinase-like_dom_sf"/>
</dbReference>
<evidence type="ECO:0000313" key="3">
    <source>
        <dbReference type="Proteomes" id="UP001189429"/>
    </source>
</evidence>
<protein>
    <recommendedName>
        <fullName evidence="1">PH domain-containing protein</fullName>
    </recommendedName>
</protein>
<dbReference type="SUPFAM" id="SSF50729">
    <property type="entry name" value="PH domain-like"/>
    <property type="match status" value="2"/>
</dbReference>
<name>A0ABN9TVI9_9DINO</name>
<dbReference type="InterPro" id="IPR001849">
    <property type="entry name" value="PH_domain"/>
</dbReference>
<accession>A0ABN9TVI9</accession>
<reference evidence="2" key="1">
    <citation type="submission" date="2023-10" db="EMBL/GenBank/DDBJ databases">
        <authorList>
            <person name="Chen Y."/>
            <person name="Shah S."/>
            <person name="Dougan E. K."/>
            <person name="Thang M."/>
            <person name="Chan C."/>
        </authorList>
    </citation>
    <scope>NUCLEOTIDE SEQUENCE [LARGE SCALE GENOMIC DNA]</scope>
</reference>
<gene>
    <name evidence="2" type="ORF">PCOR1329_LOCUS42723</name>
</gene>
<sequence length="422" mass="46591">MTAVPSLDVWSVGMTICELVTLDVTLKPTYTSFLQNGRSHRHAGFLFMDWLSGIRNAPLPKSMKEFDQDCLDLLTSWLLVPDCTKRKTLAQCLVSPFIMAAGSACTAGSPVSSPLSSASVVSAPSPSGGQDTTFTGGDAAAIVARSERIALDVPSRAQRKEVRDHTALYKGILWKLNRGGDPAKSEHWLKRDMWLTSSGSLCYHSLKEDKRLILIDGDQLASGELALFSGGAIQPAIEIKVSADTDDREHQATILGCESHQDYAAWTRALESARLLAMQTFHLGPSLAVQLKAFRLAVKNRRLKVSEGARDECTPVFKSKLWKLKADTDRGRGENWFEREMWISQNGSLVYFSVKEERELIYYTPSDLASASFVELGDGGSCKRWGFHVALPAKDGVEFTPSEFAAESRELRAQWIEQLRGL</sequence>
<dbReference type="Gene3D" id="1.10.510.10">
    <property type="entry name" value="Transferase(Phosphotransferase) domain 1"/>
    <property type="match status" value="1"/>
</dbReference>
<evidence type="ECO:0000259" key="1">
    <source>
        <dbReference type="PROSITE" id="PS50003"/>
    </source>
</evidence>
<organism evidence="2 3">
    <name type="scientific">Prorocentrum cordatum</name>
    <dbReference type="NCBI Taxonomy" id="2364126"/>
    <lineage>
        <taxon>Eukaryota</taxon>
        <taxon>Sar</taxon>
        <taxon>Alveolata</taxon>
        <taxon>Dinophyceae</taxon>
        <taxon>Prorocentrales</taxon>
        <taxon>Prorocentraceae</taxon>
        <taxon>Prorocentrum</taxon>
    </lineage>
</organism>
<dbReference type="EMBL" id="CAUYUJ010015136">
    <property type="protein sequence ID" value="CAK0850290.1"/>
    <property type="molecule type" value="Genomic_DNA"/>
</dbReference>
<evidence type="ECO:0000313" key="2">
    <source>
        <dbReference type="EMBL" id="CAK0850290.1"/>
    </source>
</evidence>
<feature type="domain" description="PH" evidence="1">
    <location>
        <begin position="166"/>
        <end position="275"/>
    </location>
</feature>
<dbReference type="SUPFAM" id="SSF56112">
    <property type="entry name" value="Protein kinase-like (PK-like)"/>
    <property type="match status" value="1"/>
</dbReference>
<comment type="caution">
    <text evidence="2">The sequence shown here is derived from an EMBL/GenBank/DDBJ whole genome shotgun (WGS) entry which is preliminary data.</text>
</comment>
<dbReference type="PROSITE" id="PS50003">
    <property type="entry name" value="PH_DOMAIN"/>
    <property type="match status" value="1"/>
</dbReference>
<keyword evidence="3" id="KW-1185">Reference proteome</keyword>
<dbReference type="Proteomes" id="UP001189429">
    <property type="component" value="Unassembled WGS sequence"/>
</dbReference>
<proteinExistence type="predicted"/>